<keyword evidence="2" id="KW-0175">Coiled coil</keyword>
<evidence type="ECO:0000313" key="7">
    <source>
        <dbReference type="Proteomes" id="UP001057375"/>
    </source>
</evidence>
<comment type="subcellular location">
    <subcellularLocation>
        <location evidence="1">Cell projection</location>
        <location evidence="1">Cilium</location>
    </subcellularLocation>
</comment>
<dbReference type="PANTHER" id="PTHR15654">
    <property type="entry name" value="COILED-COIL DOMAIN-CONTAINING PROTEIN 113-RELATED"/>
    <property type="match status" value="1"/>
</dbReference>
<evidence type="ECO:0000256" key="2">
    <source>
        <dbReference type="ARBA" id="ARBA00023054"/>
    </source>
</evidence>
<gene>
    <name evidence="6" type="ORF">ADUPG1_007789</name>
</gene>
<feature type="domain" description="CCDC113/CCDC96 coiled-coil" evidence="5">
    <location>
        <begin position="139"/>
        <end position="299"/>
    </location>
</feature>
<dbReference type="InterPro" id="IPR025254">
    <property type="entry name" value="CCDC113/CCDC96_CC"/>
</dbReference>
<organism evidence="6 7">
    <name type="scientific">Aduncisulcus paluster</name>
    <dbReference type="NCBI Taxonomy" id="2918883"/>
    <lineage>
        <taxon>Eukaryota</taxon>
        <taxon>Metamonada</taxon>
        <taxon>Carpediemonas-like organisms</taxon>
        <taxon>Aduncisulcus</taxon>
    </lineage>
</organism>
<comment type="caution">
    <text evidence="6">The sequence shown here is derived from an EMBL/GenBank/DDBJ whole genome shotgun (WGS) entry which is preliminary data.</text>
</comment>
<dbReference type="Pfam" id="PF13870">
    <property type="entry name" value="CCDC113_CCDC96_CC"/>
    <property type="match status" value="1"/>
</dbReference>
<proteinExistence type="predicted"/>
<accession>A0ABQ5KSL2</accession>
<sequence>MENYNIFELYADSKAEKAELQATNEILSYQAKALLRIPFIYSKLSQYSEDFGTEEEAIAMYKKGLAEVETLRDDLRVTHGRVDAASLDAKAKYELASKKCKEATKAFRDVRRELALRTACSDKKWTPKSVDEYMDKVEELDEKMEGLRLELVELKQKMEKIEKHSSDSHGGGVQLIDFEQLKVENKGLTEKIEDRHEELLRLRRKTTVSVQILSHMREKLTFVQQKDEELKRELAELDASLKVHRDTMSVLKRKRDKKRQETDRARREAGLHASQKLLEDYNIRAVEVERLKEREKHLMAECVSVVGPKKAAKMGITSERLSGEKTE</sequence>
<dbReference type="InterPro" id="IPR051885">
    <property type="entry name" value="CC_CF"/>
</dbReference>
<keyword evidence="3" id="KW-0966">Cell projection</keyword>
<protein>
    <recommendedName>
        <fullName evidence="5">CCDC113/CCDC96 coiled-coil domain-containing protein</fullName>
    </recommendedName>
</protein>
<evidence type="ECO:0000259" key="5">
    <source>
        <dbReference type="Pfam" id="PF13870"/>
    </source>
</evidence>
<dbReference type="Proteomes" id="UP001057375">
    <property type="component" value="Unassembled WGS sequence"/>
</dbReference>
<feature type="region of interest" description="Disordered" evidence="4">
    <location>
        <begin position="252"/>
        <end position="271"/>
    </location>
</feature>
<evidence type="ECO:0000256" key="4">
    <source>
        <dbReference type="SAM" id="MobiDB-lite"/>
    </source>
</evidence>
<evidence type="ECO:0000313" key="6">
    <source>
        <dbReference type="EMBL" id="GKT34434.1"/>
    </source>
</evidence>
<name>A0ABQ5KSL2_9EUKA</name>
<reference evidence="6" key="1">
    <citation type="submission" date="2022-03" db="EMBL/GenBank/DDBJ databases">
        <title>Draft genome sequence of Aduncisulcus paluster, a free-living microaerophilic Fornicata.</title>
        <authorList>
            <person name="Yuyama I."/>
            <person name="Kume K."/>
            <person name="Tamura T."/>
            <person name="Inagaki Y."/>
            <person name="Hashimoto T."/>
        </authorList>
    </citation>
    <scope>NUCLEOTIDE SEQUENCE</scope>
    <source>
        <strain evidence="6">NY0171</strain>
    </source>
</reference>
<evidence type="ECO:0000256" key="3">
    <source>
        <dbReference type="ARBA" id="ARBA00023273"/>
    </source>
</evidence>
<feature type="compositionally biased region" description="Basic and acidic residues" evidence="4">
    <location>
        <begin position="258"/>
        <end position="270"/>
    </location>
</feature>
<keyword evidence="7" id="KW-1185">Reference proteome</keyword>
<dbReference type="EMBL" id="BQXS01010809">
    <property type="protein sequence ID" value="GKT34434.1"/>
    <property type="molecule type" value="Genomic_DNA"/>
</dbReference>
<evidence type="ECO:0000256" key="1">
    <source>
        <dbReference type="ARBA" id="ARBA00004138"/>
    </source>
</evidence>
<dbReference type="PANTHER" id="PTHR15654:SF1">
    <property type="entry name" value="COILED-COIL DOMAIN-CONTAINING PROTEIN 96"/>
    <property type="match status" value="1"/>
</dbReference>